<name>A0A9Q5P017_9LACT</name>
<protein>
    <recommendedName>
        <fullName evidence="1">Putative competence-damage inducible protein</fullName>
    </recommendedName>
</protein>
<dbReference type="HAMAP" id="MF_00226_B">
    <property type="entry name" value="CinA_B"/>
    <property type="match status" value="1"/>
</dbReference>
<accession>A0A9Q5P017</accession>
<reference evidence="4" key="1">
    <citation type="submission" date="2016-09" db="EMBL/GenBank/DDBJ databases">
        <title>Draft genome sequence of a novel species of the family Streptococcaceae isolated from flowers.</title>
        <authorList>
            <person name="Chuah L.-O."/>
            <person name="Yap K.-P."/>
            <person name="Thong K.L."/>
            <person name="Liong M.T."/>
            <person name="Ahmad R."/>
            <person name="Rusul G."/>
        </authorList>
    </citation>
    <scope>NUCLEOTIDE SEQUENCE [LARGE SCALE GENOMIC DNA]</scope>
    <source>
        <strain evidence="4">HibF3</strain>
    </source>
</reference>
<dbReference type="Pfam" id="PF18146">
    <property type="entry name" value="CinA_KH"/>
    <property type="match status" value="1"/>
</dbReference>
<dbReference type="EMBL" id="MKIQ01000028">
    <property type="protein sequence ID" value="OFI46382.1"/>
    <property type="molecule type" value="Genomic_DNA"/>
</dbReference>
<dbReference type="RefSeq" id="WP_070788319.1">
    <property type="nucleotide sequence ID" value="NZ_MKIQ01000028.1"/>
</dbReference>
<dbReference type="InterPro" id="IPR036653">
    <property type="entry name" value="CinA-like_C"/>
</dbReference>
<feature type="domain" description="MoaB/Mog" evidence="2">
    <location>
        <begin position="4"/>
        <end position="173"/>
    </location>
</feature>
<dbReference type="InterPro" id="IPR050101">
    <property type="entry name" value="CinA"/>
</dbReference>
<evidence type="ECO:0000313" key="4">
    <source>
        <dbReference type="Proteomes" id="UP000177273"/>
    </source>
</evidence>
<dbReference type="PANTHER" id="PTHR13939">
    <property type="entry name" value="NICOTINAMIDE-NUCLEOTIDE AMIDOHYDROLASE PNCC"/>
    <property type="match status" value="1"/>
</dbReference>
<organism evidence="3 4">
    <name type="scientific">Floricoccus penangensis</name>
    <dbReference type="NCBI Taxonomy" id="1859475"/>
    <lineage>
        <taxon>Bacteria</taxon>
        <taxon>Bacillati</taxon>
        <taxon>Bacillota</taxon>
        <taxon>Bacilli</taxon>
        <taxon>Lactobacillales</taxon>
        <taxon>Streptococcaceae</taxon>
        <taxon>Floricoccus</taxon>
    </lineage>
</organism>
<comment type="caution">
    <text evidence="3">The sequence shown here is derived from an EMBL/GenBank/DDBJ whole genome shotgun (WGS) entry which is preliminary data.</text>
</comment>
<keyword evidence="4" id="KW-1185">Reference proteome</keyword>
<evidence type="ECO:0000256" key="1">
    <source>
        <dbReference type="HAMAP-Rule" id="MF_00226"/>
    </source>
</evidence>
<dbReference type="Gene3D" id="3.90.950.20">
    <property type="entry name" value="CinA-like"/>
    <property type="match status" value="1"/>
</dbReference>
<dbReference type="NCBIfam" id="TIGR00200">
    <property type="entry name" value="cinA_nterm"/>
    <property type="match status" value="1"/>
</dbReference>
<dbReference type="Pfam" id="PF00994">
    <property type="entry name" value="MoCF_biosynth"/>
    <property type="match status" value="1"/>
</dbReference>
<dbReference type="InterPro" id="IPR036425">
    <property type="entry name" value="MoaB/Mog-like_dom_sf"/>
</dbReference>
<proteinExistence type="inferred from homology"/>
<evidence type="ECO:0000259" key="2">
    <source>
        <dbReference type="SMART" id="SM00852"/>
    </source>
</evidence>
<dbReference type="Proteomes" id="UP000177273">
    <property type="component" value="Unassembled WGS sequence"/>
</dbReference>
<dbReference type="PANTHER" id="PTHR13939:SF0">
    <property type="entry name" value="NMN AMIDOHYDROLASE-LIKE PROTEIN YFAY"/>
    <property type="match status" value="1"/>
</dbReference>
<dbReference type="OrthoDB" id="9801454at2"/>
<evidence type="ECO:0000313" key="3">
    <source>
        <dbReference type="EMBL" id="OFI46382.1"/>
    </source>
</evidence>
<dbReference type="PIRSF" id="PIRSF006728">
    <property type="entry name" value="CinA"/>
    <property type="match status" value="1"/>
</dbReference>
<sequence>MIAEIISVGTELLLGQIVDTNRTFVAKKITEKGIETYYQSIVGDNLERLEEALTLADTRADLIILIGGLGPTKDDLTKQATAQHLGVGLATDDEALDKVVKWHQNSGVPMAKNNRLQAQYLEGGHPIENDVGFAVGSFYEDDDETHADYLLLPGPPWELEPMFDKYVQPFLNKSYFENQIITSRVLRYYGIGESRLSTILDDLIENQTNPTIATYIKRLEPTIRITANGTDQEEVDSLLDEGEEKINALVGDYFYGYGDNYSLEEAVYDLLRDRGLTLCSVELGTNELFKKKISNVDRYNKIYLELFEGFMADVAVYESVDKVSDENKKREVAETLADLTRKLSGADICVFVFGSDGDVEDIHKYQKEPFQLAFSRKGQETVVYSRIYAKDHLDNQERAVYDMFDIIRRQVTGLGELERR</sequence>
<dbReference type="SUPFAM" id="SSF53218">
    <property type="entry name" value="Molybdenum cofactor biosynthesis proteins"/>
    <property type="match status" value="1"/>
</dbReference>
<dbReference type="AlphaFoldDB" id="A0A9Q5P017"/>
<dbReference type="Gene3D" id="3.40.980.10">
    <property type="entry name" value="MoaB/Mog-like domain"/>
    <property type="match status" value="1"/>
</dbReference>
<dbReference type="SMART" id="SM00852">
    <property type="entry name" value="MoCF_biosynth"/>
    <property type="match status" value="1"/>
</dbReference>
<dbReference type="InterPro" id="IPR001453">
    <property type="entry name" value="MoaB/Mog_dom"/>
</dbReference>
<dbReference type="Gene3D" id="3.30.70.2860">
    <property type="match status" value="1"/>
</dbReference>
<dbReference type="CDD" id="cd00885">
    <property type="entry name" value="cinA"/>
    <property type="match status" value="1"/>
</dbReference>
<dbReference type="InterPro" id="IPR041424">
    <property type="entry name" value="CinA_KH"/>
</dbReference>
<comment type="similarity">
    <text evidence="1">Belongs to the CinA family.</text>
</comment>
<dbReference type="InterPro" id="IPR008135">
    <property type="entry name" value="Competence-induced_CinA"/>
</dbReference>
<gene>
    <name evidence="1" type="primary">cinA</name>
    <name evidence="3" type="ORF">BG262_05030</name>
</gene>